<feature type="transmembrane region" description="Helical" evidence="2">
    <location>
        <begin position="38"/>
        <end position="57"/>
    </location>
</feature>
<name>A0A4R5VJI4_9BACI</name>
<dbReference type="EMBL" id="SMYO01000021">
    <property type="protein sequence ID" value="TDK57163.1"/>
    <property type="molecule type" value="Genomic_DNA"/>
</dbReference>
<evidence type="ECO:0000256" key="2">
    <source>
        <dbReference type="SAM" id="Phobius"/>
    </source>
</evidence>
<dbReference type="InterPro" id="IPR007060">
    <property type="entry name" value="FtsL/DivIC"/>
</dbReference>
<dbReference type="AlphaFoldDB" id="A0A4R5VJI4"/>
<evidence type="ECO:0000313" key="3">
    <source>
        <dbReference type="EMBL" id="MDQ6595398.1"/>
    </source>
</evidence>
<dbReference type="PANTHER" id="PTHR40027:SF1">
    <property type="entry name" value="CELL DIVISION PROTEIN DIVIC"/>
    <property type="match status" value="1"/>
</dbReference>
<comment type="caution">
    <text evidence="4">The sequence shown here is derived from an EMBL/GenBank/DDBJ whole genome shotgun (WGS) entry which is preliminary data.</text>
</comment>
<gene>
    <name evidence="4" type="ORF">E2K98_26275</name>
    <name evidence="3" type="ORF">RCG21_02895</name>
</gene>
<proteinExistence type="predicted"/>
<reference evidence="3" key="2">
    <citation type="submission" date="2023-08" db="EMBL/GenBank/DDBJ databases">
        <title>Nitrogen cycling bacteria in agricultural field soils.</title>
        <authorList>
            <person name="Jang J."/>
        </authorList>
    </citation>
    <scope>NUCLEOTIDE SEQUENCE</scope>
    <source>
        <strain evidence="3">PS3-36</strain>
    </source>
</reference>
<dbReference type="Pfam" id="PF04977">
    <property type="entry name" value="DivIC"/>
    <property type="match status" value="1"/>
</dbReference>
<keyword evidence="2" id="KW-0472">Membrane</keyword>
<evidence type="ECO:0000313" key="6">
    <source>
        <dbReference type="Proteomes" id="UP001178888"/>
    </source>
</evidence>
<dbReference type="EMBL" id="JAVGVR010000001">
    <property type="protein sequence ID" value="MDQ6595398.1"/>
    <property type="molecule type" value="Genomic_DNA"/>
</dbReference>
<keyword evidence="6" id="KW-1185">Reference proteome</keyword>
<evidence type="ECO:0000313" key="5">
    <source>
        <dbReference type="Proteomes" id="UP000295132"/>
    </source>
</evidence>
<keyword evidence="1" id="KW-0175">Coiled coil</keyword>
<dbReference type="Proteomes" id="UP001178888">
    <property type="component" value="Unassembled WGS sequence"/>
</dbReference>
<dbReference type="Proteomes" id="UP000295132">
    <property type="component" value="Unassembled WGS sequence"/>
</dbReference>
<keyword evidence="2" id="KW-0812">Transmembrane</keyword>
<dbReference type="InterPro" id="IPR039076">
    <property type="entry name" value="DivIC"/>
</dbReference>
<feature type="coiled-coil region" evidence="1">
    <location>
        <begin position="63"/>
        <end position="97"/>
    </location>
</feature>
<dbReference type="GO" id="GO:0051301">
    <property type="term" value="P:cell division"/>
    <property type="evidence" value="ECO:0007669"/>
    <property type="project" value="InterPro"/>
</dbReference>
<protein>
    <submittedName>
        <fullName evidence="4">Septum formation initiator family protein</fullName>
    </submittedName>
</protein>
<sequence>MSAVRKKNVAKIQSTYVEQQEFAEIATARKRKLVVRRLSLFLVFAIFVSYFMISSILTQASMIDAKKAQKKQLGHKLAELKKQQDILKEDIVKLNDDDYIAKLARKEYFFSKKNEIIFNIPENKKEKSTGN</sequence>
<reference evidence="4 5" key="1">
    <citation type="submission" date="2019-03" db="EMBL/GenBank/DDBJ databases">
        <title>Bacillus niacini sp. nov. a Nicotinate-Metabolizing Mesophile Isolated from Soil.</title>
        <authorList>
            <person name="Zhang G."/>
        </authorList>
    </citation>
    <scope>NUCLEOTIDE SEQUENCE [LARGE SCALE GENOMIC DNA]</scope>
    <source>
        <strain evidence="4 5">WN066</strain>
    </source>
</reference>
<accession>A0A4R5VJI4</accession>
<keyword evidence="2" id="KW-1133">Transmembrane helix</keyword>
<organism evidence="4 5">
    <name type="scientific">Bacillus salipaludis</name>
    <dbReference type="NCBI Taxonomy" id="2547811"/>
    <lineage>
        <taxon>Bacteria</taxon>
        <taxon>Bacillati</taxon>
        <taxon>Bacillota</taxon>
        <taxon>Bacilli</taxon>
        <taxon>Bacillales</taxon>
        <taxon>Bacillaceae</taxon>
        <taxon>Bacillus</taxon>
    </lineage>
</organism>
<dbReference type="PANTHER" id="PTHR40027">
    <property type="entry name" value="CELL DIVISION PROTEIN DIVIC"/>
    <property type="match status" value="1"/>
</dbReference>
<evidence type="ECO:0000313" key="4">
    <source>
        <dbReference type="EMBL" id="TDK57163.1"/>
    </source>
</evidence>
<evidence type="ECO:0000256" key="1">
    <source>
        <dbReference type="SAM" id="Coils"/>
    </source>
</evidence>
<dbReference type="RefSeq" id="WP_133339392.1">
    <property type="nucleotide sequence ID" value="NZ_JAVGVR010000001.1"/>
</dbReference>